<keyword evidence="2" id="KW-1185">Reference proteome</keyword>
<name>A0AAD9QC93_ACRCE</name>
<dbReference type="PANTHER" id="PTHR47510:SF3">
    <property type="entry name" value="ENDO_EXONUCLEASE_PHOSPHATASE DOMAIN-CONTAINING PROTEIN"/>
    <property type="match status" value="1"/>
</dbReference>
<feature type="non-terminal residue" evidence="1">
    <location>
        <position position="1"/>
    </location>
</feature>
<dbReference type="Gene3D" id="3.60.10.10">
    <property type="entry name" value="Endonuclease/exonuclease/phosphatase"/>
    <property type="match status" value="1"/>
</dbReference>
<reference evidence="1" key="2">
    <citation type="journal article" date="2023" name="Science">
        <title>Genomic signatures of disease resistance in endangered staghorn corals.</title>
        <authorList>
            <person name="Vollmer S.V."/>
            <person name="Selwyn J.D."/>
            <person name="Despard B.A."/>
            <person name="Roesel C.L."/>
        </authorList>
    </citation>
    <scope>NUCLEOTIDE SEQUENCE</scope>
    <source>
        <strain evidence="1">K2</strain>
    </source>
</reference>
<comment type="caution">
    <text evidence="1">The sequence shown here is derived from an EMBL/GenBank/DDBJ whole genome shotgun (WGS) entry which is preliminary data.</text>
</comment>
<dbReference type="InterPro" id="IPR036691">
    <property type="entry name" value="Endo/exonu/phosph_ase_sf"/>
</dbReference>
<sequence length="426" mass="48774">RLKEVKKCDKKVINSLPITGFHKKLKSLKIKFEQIKLFLLTFLKPDDPDTCYAIPGFITHRRDRKTNGGGIMALSSRDLTTKRRTDLESAEVEAIWLEVCPYKSKRSIILASFYRPLSSKKDDDIKIEELNERVHLLNKETIIVSDINIDYKHRLAKGLRGMNFKQLVDFITRPVSKTCLDHRINFVTSADIGLADHPPVFVVCKYARENLNRQFSRIKYRDMKSFDEDQFKRTLEQIPWETAFVFEDIDDVVARKSDNSSDWANYREARNKAVSALRSAKREFYKDAFEENRNNPKATWNTIKTMTGSGNMNKGIMDGKAFENATEIAEQFNSYFSSIADNLRSGLGNTPSELSKLVNFVEFCKDPDVVFSVPDITNSQVLQIIKGISPHKAVGIDKISARFLRIAAPILAPTIARLIKMFSTIR</sequence>
<evidence type="ECO:0008006" key="3">
    <source>
        <dbReference type="Google" id="ProtNLM"/>
    </source>
</evidence>
<reference evidence="1" key="1">
    <citation type="journal article" date="2023" name="G3 (Bethesda)">
        <title>Whole genome assembly and annotation of the endangered Caribbean coral Acropora cervicornis.</title>
        <authorList>
            <person name="Selwyn J.D."/>
            <person name="Vollmer S.V."/>
        </authorList>
    </citation>
    <scope>NUCLEOTIDE SEQUENCE</scope>
    <source>
        <strain evidence="1">K2</strain>
    </source>
</reference>
<dbReference type="EMBL" id="JARQWQ010000043">
    <property type="protein sequence ID" value="KAK2558674.1"/>
    <property type="molecule type" value="Genomic_DNA"/>
</dbReference>
<protein>
    <recommendedName>
        <fullName evidence="3">Endonuclease/exonuclease/phosphatase domain-containing protein</fullName>
    </recommendedName>
</protein>
<evidence type="ECO:0000313" key="2">
    <source>
        <dbReference type="Proteomes" id="UP001249851"/>
    </source>
</evidence>
<organism evidence="1 2">
    <name type="scientific">Acropora cervicornis</name>
    <name type="common">Staghorn coral</name>
    <dbReference type="NCBI Taxonomy" id="6130"/>
    <lineage>
        <taxon>Eukaryota</taxon>
        <taxon>Metazoa</taxon>
        <taxon>Cnidaria</taxon>
        <taxon>Anthozoa</taxon>
        <taxon>Hexacorallia</taxon>
        <taxon>Scleractinia</taxon>
        <taxon>Astrocoeniina</taxon>
        <taxon>Acroporidae</taxon>
        <taxon>Acropora</taxon>
    </lineage>
</organism>
<dbReference type="PANTHER" id="PTHR47510">
    <property type="entry name" value="REVERSE TRANSCRIPTASE DOMAIN-CONTAINING PROTEIN"/>
    <property type="match status" value="1"/>
</dbReference>
<accession>A0AAD9QC93</accession>
<dbReference type="Proteomes" id="UP001249851">
    <property type="component" value="Unassembled WGS sequence"/>
</dbReference>
<evidence type="ECO:0000313" key="1">
    <source>
        <dbReference type="EMBL" id="KAK2558674.1"/>
    </source>
</evidence>
<dbReference type="AlphaFoldDB" id="A0AAD9QC93"/>
<gene>
    <name evidence="1" type="ORF">P5673_018875</name>
</gene>
<proteinExistence type="predicted"/>